<evidence type="ECO:0000313" key="2">
    <source>
        <dbReference type="Proteomes" id="UP000265411"/>
    </source>
</evidence>
<dbReference type="RefSeq" id="WP_118129791.1">
    <property type="nucleotide sequence ID" value="NZ_LMAZ01000001.1"/>
</dbReference>
<sequence length="164" mass="17425">MSRKDLLPDAGPVLSIRAALYRACRDAKGGITAVALEMGIDPDALHKTLNPNNRRPIAPEWIEDILTHTQDPRLAAALVRSAGAVAFTPQPVPATKPALKALGKMLEEEGKFVGSLHAGADDGRWEAHEVADLEYHANQLISQVLGIVAGARLAMEDAEGADHG</sequence>
<gene>
    <name evidence="1" type="ORF">ASB58_06910</name>
</gene>
<dbReference type="OrthoDB" id="6939719at2"/>
<dbReference type="InterPro" id="IPR009679">
    <property type="entry name" value="Phage_186_CII-like"/>
</dbReference>
<name>A0A395RAC8_9PSED</name>
<reference evidence="1 2" key="1">
    <citation type="journal article" date="2018" name="Syst. Appl. Microbiol.">
        <title>Pseudomonas gallaeciensis sp. nov., isolated from crude-oil-contaminated intertidal sand samples after the Prestige oil spill.</title>
        <authorList>
            <person name="Mulet M."/>
            <person name="Sanchez D."/>
            <person name="Rodriguez A.C."/>
            <person name="Nogales B."/>
            <person name="Bosch R."/>
            <person name="Busquets A."/>
            <person name="Gomila M."/>
            <person name="Lalucat J."/>
            <person name="Garcia-Valdes E."/>
        </authorList>
    </citation>
    <scope>NUCLEOTIDE SEQUENCE [LARGE SCALE GENOMIC DNA]</scope>
    <source>
        <strain evidence="1 2">V113</strain>
    </source>
</reference>
<accession>A0A395RAC8</accession>
<evidence type="ECO:0008006" key="3">
    <source>
        <dbReference type="Google" id="ProtNLM"/>
    </source>
</evidence>
<dbReference type="GO" id="GO:0003677">
    <property type="term" value="F:DNA binding"/>
    <property type="evidence" value="ECO:0007669"/>
    <property type="project" value="InterPro"/>
</dbReference>
<proteinExistence type="predicted"/>
<keyword evidence="2" id="KW-1185">Reference proteome</keyword>
<comment type="caution">
    <text evidence="1">The sequence shown here is derived from an EMBL/GenBank/DDBJ whole genome shotgun (WGS) entry which is preliminary data.</text>
</comment>
<organism evidence="1 2">
    <name type="scientific">Pseudomonas abyssi</name>
    <dbReference type="NCBI Taxonomy" id="170540"/>
    <lineage>
        <taxon>Bacteria</taxon>
        <taxon>Pseudomonadati</taxon>
        <taxon>Pseudomonadota</taxon>
        <taxon>Gammaproteobacteria</taxon>
        <taxon>Pseudomonadales</taxon>
        <taxon>Pseudomonadaceae</taxon>
        <taxon>Pseudomonas</taxon>
    </lineage>
</organism>
<dbReference type="EMBL" id="LMAZ01000001">
    <property type="protein sequence ID" value="RGP57055.1"/>
    <property type="molecule type" value="Genomic_DNA"/>
</dbReference>
<protein>
    <recommendedName>
        <fullName evidence="3">Phage regulatory protein CII</fullName>
    </recommendedName>
</protein>
<dbReference type="Proteomes" id="UP000265411">
    <property type="component" value="Unassembled WGS sequence"/>
</dbReference>
<dbReference type="Pfam" id="PF06892">
    <property type="entry name" value="Phage_CP76"/>
    <property type="match status" value="1"/>
</dbReference>
<dbReference type="AlphaFoldDB" id="A0A395RAC8"/>
<evidence type="ECO:0000313" key="1">
    <source>
        <dbReference type="EMBL" id="RGP57055.1"/>
    </source>
</evidence>